<proteinExistence type="predicted"/>
<accession>A0ABP4YJ57</accession>
<keyword evidence="2" id="KW-1185">Reference proteome</keyword>
<evidence type="ECO:0000313" key="2">
    <source>
        <dbReference type="Proteomes" id="UP001500002"/>
    </source>
</evidence>
<reference evidence="2" key="1">
    <citation type="journal article" date="2019" name="Int. J. Syst. Evol. Microbiol.">
        <title>The Global Catalogue of Microorganisms (GCM) 10K type strain sequencing project: providing services to taxonomists for standard genome sequencing and annotation.</title>
        <authorList>
            <consortium name="The Broad Institute Genomics Platform"/>
            <consortium name="The Broad Institute Genome Sequencing Center for Infectious Disease"/>
            <person name="Wu L."/>
            <person name="Ma J."/>
        </authorList>
    </citation>
    <scope>NUCLEOTIDE SEQUENCE [LARGE SCALE GENOMIC DNA]</scope>
    <source>
        <strain evidence="2">JCM 14322</strain>
    </source>
</reference>
<name>A0ABP4YJ57_9MICO</name>
<comment type="caution">
    <text evidence="1">The sequence shown here is derived from an EMBL/GenBank/DDBJ whole genome shotgun (WGS) entry which is preliminary data.</text>
</comment>
<dbReference type="RefSeq" id="WP_344296158.1">
    <property type="nucleotide sequence ID" value="NZ_BAAANJ010000007.1"/>
</dbReference>
<sequence>MIENLGIWLANDMIGRINLSGLRVEPSPIAEGPYFRYDDGPELFLGRSGFGPLHIAWDTNLLIDYFEHGSALWDGESLPSVVPVEHGEELEGLQLIISLWILRDIRFHILPRVIDDSKRKPLSPERRQKRMRAWEEFCAALVLVDDDDEYPDANLASWSSPEPVSGLASGDVPTALSLVPEGNDRALVADAHAAGMHVFLTCDKGVLRARAPMADVGLLIVSPLDLVEELGAAGALHCLFEKQYLYWPMPDLQRVPHLINALGSSR</sequence>
<organism evidence="1 2">
    <name type="scientific">Agromyces neolithicus</name>
    <dbReference type="NCBI Taxonomy" id="269420"/>
    <lineage>
        <taxon>Bacteria</taxon>
        <taxon>Bacillati</taxon>
        <taxon>Actinomycetota</taxon>
        <taxon>Actinomycetes</taxon>
        <taxon>Micrococcales</taxon>
        <taxon>Microbacteriaceae</taxon>
        <taxon>Agromyces</taxon>
    </lineage>
</organism>
<evidence type="ECO:0008006" key="3">
    <source>
        <dbReference type="Google" id="ProtNLM"/>
    </source>
</evidence>
<protein>
    <recommendedName>
        <fullName evidence="3">PIN domain-containing protein</fullName>
    </recommendedName>
</protein>
<evidence type="ECO:0000313" key="1">
    <source>
        <dbReference type="EMBL" id="GAA1812512.1"/>
    </source>
</evidence>
<dbReference type="Proteomes" id="UP001500002">
    <property type="component" value="Unassembled WGS sequence"/>
</dbReference>
<gene>
    <name evidence="1" type="ORF">GCM10009749_22190</name>
</gene>
<dbReference type="EMBL" id="BAAANJ010000007">
    <property type="protein sequence ID" value="GAA1812512.1"/>
    <property type="molecule type" value="Genomic_DNA"/>
</dbReference>